<gene>
    <name evidence="3" type="ORF">SAMN05428983_4805</name>
</gene>
<name>A0A7Z7BS56_9HYPH</name>
<comment type="caution">
    <text evidence="3">The sequence shown here is derived from an EMBL/GenBank/DDBJ whole genome shotgun (WGS) entry which is preliminary data.</text>
</comment>
<feature type="domain" description="Prokaryotic E2 family B" evidence="2">
    <location>
        <begin position="12"/>
        <end position="130"/>
    </location>
</feature>
<dbReference type="Pfam" id="PF14461">
    <property type="entry name" value="Prok-E2_B"/>
    <property type="match status" value="1"/>
</dbReference>
<dbReference type="InterPro" id="IPR045886">
    <property type="entry name" value="ThiF/MoeB/HesA"/>
</dbReference>
<dbReference type="Proteomes" id="UP000198917">
    <property type="component" value="Unassembled WGS sequence"/>
</dbReference>
<dbReference type="EMBL" id="FNEW01000008">
    <property type="protein sequence ID" value="SDK39408.1"/>
    <property type="molecule type" value="Genomic_DNA"/>
</dbReference>
<protein>
    <submittedName>
        <fullName evidence="3">Molybdopterin or thiamine biosynthesis adenylyltransferase</fullName>
    </submittedName>
</protein>
<evidence type="ECO:0000313" key="4">
    <source>
        <dbReference type="Proteomes" id="UP000198917"/>
    </source>
</evidence>
<reference evidence="3 4" key="1">
    <citation type="submission" date="2016-10" db="EMBL/GenBank/DDBJ databases">
        <authorList>
            <person name="Varghese N."/>
            <person name="Submissions S."/>
        </authorList>
    </citation>
    <scope>NUCLEOTIDE SEQUENCE [LARGE SCALE GENOMIC DNA]</scope>
    <source>
        <strain evidence="3 4">PDC82</strain>
    </source>
</reference>
<evidence type="ECO:0000313" key="3">
    <source>
        <dbReference type="EMBL" id="SDK39408.1"/>
    </source>
</evidence>
<evidence type="ECO:0000259" key="1">
    <source>
        <dbReference type="Pfam" id="PF00899"/>
    </source>
</evidence>
<dbReference type="CDD" id="cd01483">
    <property type="entry name" value="E1_enzyme_family"/>
    <property type="match status" value="1"/>
</dbReference>
<dbReference type="AlphaFoldDB" id="A0A7Z7BS56"/>
<dbReference type="GO" id="GO:0061503">
    <property type="term" value="F:tRNA threonylcarbamoyladenosine dehydratase"/>
    <property type="evidence" value="ECO:0007669"/>
    <property type="project" value="TreeGrafter"/>
</dbReference>
<dbReference type="InterPro" id="IPR032701">
    <property type="entry name" value="Prok-E2_B_dom"/>
</dbReference>
<dbReference type="Pfam" id="PF00899">
    <property type="entry name" value="ThiF"/>
    <property type="match status" value="1"/>
</dbReference>
<dbReference type="PANTHER" id="PTHR43267:SF1">
    <property type="entry name" value="TRNA THREONYLCARBAMOYLADENOSINE DEHYDRATASE"/>
    <property type="match status" value="1"/>
</dbReference>
<dbReference type="SUPFAM" id="SSF69572">
    <property type="entry name" value="Activating enzymes of the ubiquitin-like proteins"/>
    <property type="match status" value="1"/>
</dbReference>
<sequence length="548" mass="59989">MEKTAAIREIDATLRSRGFNYTGPAAADYEGVIKVHGKPISVTISVPDTRFVVKPRVFLKDRSEVPLATLAHIESDDGICYASGAGLPLDLHQPGASVLRVLDEAQRTLELSYRGRGKAEIVDEYQQYWSPKLAIQVMLPRSDSAVPVDAYTFFARRSDENLFKCLSSTVELAGYETSLPQEARIRFSRNKLGPGGGVRAPKTMGELKKWIEGQGEPPVLWETALDELSQGKSLFFAAPNVFLGIRAILPTDLAEGVKNGSVRRLSLPRILSSRLDRIEVDRYAGAWAGLDHVTMRNLNKGLSLKDISISIIGAGTIGGYLARLLVQSGAGFDGQLRIFDNQTLSEGNIGRHLLGFEYIGKPKASSLKSELERFHPQVKVAAYTDNAIDRWDLVRNSDIIIDATGEWNIQAALNDLFMAAGQGRPSALLHTWVFMNGAAVQSFLNLRDGQACFRCLKPKMEGPWRYPAGKERDELNLQPASCGDGSFVPFSVDAPVMAASLANRAVLDWISGKAGPRLRTAVVDLDRGRYQKPVSPSRMADCPACGGW</sequence>
<keyword evidence="3" id="KW-0808">Transferase</keyword>
<dbReference type="GO" id="GO:0061504">
    <property type="term" value="P:cyclic threonylcarbamoyladenosine biosynthetic process"/>
    <property type="evidence" value="ECO:0007669"/>
    <property type="project" value="TreeGrafter"/>
</dbReference>
<dbReference type="PANTHER" id="PTHR43267">
    <property type="entry name" value="TRNA THREONYLCARBAMOYLADENOSINE DEHYDRATASE"/>
    <property type="match status" value="1"/>
</dbReference>
<dbReference type="GO" id="GO:0008641">
    <property type="term" value="F:ubiquitin-like modifier activating enzyme activity"/>
    <property type="evidence" value="ECO:0007669"/>
    <property type="project" value="InterPro"/>
</dbReference>
<dbReference type="Gene3D" id="3.40.50.720">
    <property type="entry name" value="NAD(P)-binding Rossmann-like Domain"/>
    <property type="match status" value="1"/>
</dbReference>
<keyword evidence="3" id="KW-0548">Nucleotidyltransferase</keyword>
<accession>A0A7Z7BS56</accession>
<dbReference type="InterPro" id="IPR035985">
    <property type="entry name" value="Ubiquitin-activating_enz"/>
</dbReference>
<organism evidence="3 4">
    <name type="scientific">Agrobacterium fabrum</name>
    <dbReference type="NCBI Taxonomy" id="1176649"/>
    <lineage>
        <taxon>Bacteria</taxon>
        <taxon>Pseudomonadati</taxon>
        <taxon>Pseudomonadota</taxon>
        <taxon>Alphaproteobacteria</taxon>
        <taxon>Hyphomicrobiales</taxon>
        <taxon>Rhizobiaceae</taxon>
        <taxon>Rhizobium/Agrobacterium group</taxon>
        <taxon>Agrobacterium</taxon>
        <taxon>Agrobacterium tumefaciens complex</taxon>
    </lineage>
</organism>
<dbReference type="GO" id="GO:0016779">
    <property type="term" value="F:nucleotidyltransferase activity"/>
    <property type="evidence" value="ECO:0007669"/>
    <property type="project" value="UniProtKB-KW"/>
</dbReference>
<dbReference type="RefSeq" id="WP_092734950.1">
    <property type="nucleotide sequence ID" value="NZ_FNEW01000008.1"/>
</dbReference>
<dbReference type="InterPro" id="IPR000594">
    <property type="entry name" value="ThiF_NAD_FAD-bd"/>
</dbReference>
<feature type="domain" description="THIF-type NAD/FAD binding fold" evidence="1">
    <location>
        <begin position="303"/>
        <end position="529"/>
    </location>
</feature>
<evidence type="ECO:0000259" key="2">
    <source>
        <dbReference type="Pfam" id="PF14461"/>
    </source>
</evidence>
<proteinExistence type="predicted"/>